<organism evidence="1 2">
    <name type="scientific">Lagenidium giganteum</name>
    <dbReference type="NCBI Taxonomy" id="4803"/>
    <lineage>
        <taxon>Eukaryota</taxon>
        <taxon>Sar</taxon>
        <taxon>Stramenopiles</taxon>
        <taxon>Oomycota</taxon>
        <taxon>Peronosporomycetes</taxon>
        <taxon>Pythiales</taxon>
        <taxon>Pythiaceae</taxon>
    </lineage>
</organism>
<keyword evidence="2" id="KW-1185">Reference proteome</keyword>
<comment type="caution">
    <text evidence="1">The sequence shown here is derived from an EMBL/GenBank/DDBJ whole genome shotgun (WGS) entry which is preliminary data.</text>
</comment>
<dbReference type="Proteomes" id="UP001146120">
    <property type="component" value="Unassembled WGS sequence"/>
</dbReference>
<accession>A0AAV2YHH4</accession>
<reference evidence="1" key="2">
    <citation type="journal article" date="2023" name="Microbiol Resour">
        <title>Decontamination and Annotation of the Draft Genome Sequence of the Oomycete Lagenidium giganteum ARSEF 373.</title>
        <authorList>
            <person name="Morgan W.R."/>
            <person name="Tartar A."/>
        </authorList>
    </citation>
    <scope>NUCLEOTIDE SEQUENCE</scope>
    <source>
        <strain evidence="1">ARSEF 373</strain>
    </source>
</reference>
<reference evidence="1" key="1">
    <citation type="submission" date="2022-11" db="EMBL/GenBank/DDBJ databases">
        <authorList>
            <person name="Morgan W.R."/>
            <person name="Tartar A."/>
        </authorList>
    </citation>
    <scope>NUCLEOTIDE SEQUENCE</scope>
    <source>
        <strain evidence="1">ARSEF 373</strain>
    </source>
</reference>
<name>A0AAV2YHH4_9STRA</name>
<protein>
    <submittedName>
        <fullName evidence="1">Uncharacterized protein</fullName>
    </submittedName>
</protein>
<evidence type="ECO:0000313" key="1">
    <source>
        <dbReference type="EMBL" id="DAZ92509.1"/>
    </source>
</evidence>
<dbReference type="AlphaFoldDB" id="A0AAV2YHH4"/>
<gene>
    <name evidence="1" type="ORF">N0F65_012739</name>
</gene>
<evidence type="ECO:0000313" key="2">
    <source>
        <dbReference type="Proteomes" id="UP001146120"/>
    </source>
</evidence>
<proteinExistence type="predicted"/>
<dbReference type="EMBL" id="DAKRPA010000435">
    <property type="protein sequence ID" value="DAZ92509.1"/>
    <property type="molecule type" value="Genomic_DNA"/>
</dbReference>
<sequence length="57" mass="6640">MVEERRAGGRVLRSPAEPDAVHSWNVATAIHDQEITSSTELWRYRSCHRSRTHARIR</sequence>